<dbReference type="EMBL" id="AP019309">
    <property type="protein sequence ID" value="BBH26735.1"/>
    <property type="molecule type" value="Genomic_DNA"/>
</dbReference>
<keyword evidence="1" id="KW-0472">Membrane</keyword>
<keyword evidence="1" id="KW-0812">Transmembrane</keyword>
<dbReference type="Proteomes" id="UP000268059">
    <property type="component" value="Chromosome"/>
</dbReference>
<keyword evidence="3" id="KW-1185">Reference proteome</keyword>
<gene>
    <name evidence="2" type="ORF">SG0102_16690</name>
</gene>
<evidence type="ECO:0000313" key="3">
    <source>
        <dbReference type="Proteomes" id="UP000268059"/>
    </source>
</evidence>
<dbReference type="RefSeq" id="WP_125119564.1">
    <property type="nucleotide sequence ID" value="NZ_AP019309.1"/>
</dbReference>
<dbReference type="AlphaFoldDB" id="A0A3G9JEF4"/>
<protein>
    <recommendedName>
        <fullName evidence="4">Type 4 fimbrial biogenesis protein PilX N-terminal domain-containing protein</fullName>
    </recommendedName>
</protein>
<proteinExistence type="predicted"/>
<evidence type="ECO:0000256" key="1">
    <source>
        <dbReference type="SAM" id="Phobius"/>
    </source>
</evidence>
<evidence type="ECO:0000313" key="2">
    <source>
        <dbReference type="EMBL" id="BBH26735.1"/>
    </source>
</evidence>
<name>A0A3G9JEF4_9FIRM</name>
<evidence type="ECO:0008006" key="4">
    <source>
        <dbReference type="Google" id="ProtNLM"/>
    </source>
</evidence>
<keyword evidence="1" id="KW-1133">Transmembrane helix</keyword>
<dbReference type="KEGG" id="ebm:SG0102_16690"/>
<reference evidence="2 3" key="1">
    <citation type="submission" date="2018-11" db="EMBL/GenBank/DDBJ databases">
        <title>Novel Erysipelotrichaceae bacterium isolated from small intestine of a swine.</title>
        <authorList>
            <person name="Kim J.S."/>
            <person name="Choe H."/>
            <person name="Lee Y.R."/>
            <person name="Kim K.M."/>
            <person name="Park D.S."/>
        </authorList>
    </citation>
    <scope>NUCLEOTIDE SEQUENCE [LARGE SCALE GENOMIC DNA]</scope>
    <source>
        <strain evidence="2 3">SG0102</strain>
    </source>
</reference>
<sequence length="155" mass="17209">MKHLNNNKGSTITTAVIVLLIVMVLTGGFYMLAGAYYRNTINEYSERQAYLYAKGECTVLGNYLVSYGDKSSNPYWVPNVGETMNLKNIEIHKVDANGNDTGEKISRIQSSSGTITRESEDKMVFKVTVKVGGESSTVTLTCQQNNNNWEIGTYK</sequence>
<accession>A0A3G9JEF4</accession>
<dbReference type="InParanoid" id="A0A3G9JEF4"/>
<feature type="transmembrane region" description="Helical" evidence="1">
    <location>
        <begin position="12"/>
        <end position="37"/>
    </location>
</feature>
<organism evidence="2 3">
    <name type="scientific">Intestinibaculum porci</name>
    <dbReference type="NCBI Taxonomy" id="2487118"/>
    <lineage>
        <taxon>Bacteria</taxon>
        <taxon>Bacillati</taxon>
        <taxon>Bacillota</taxon>
        <taxon>Erysipelotrichia</taxon>
        <taxon>Erysipelotrichales</taxon>
        <taxon>Erysipelotrichaceae</taxon>
        <taxon>Intestinibaculum</taxon>
    </lineage>
</organism>